<dbReference type="SUPFAM" id="SSF57625">
    <property type="entry name" value="Invertebrate chitin-binding proteins"/>
    <property type="match status" value="3"/>
</dbReference>
<keyword evidence="2 7" id="KW-0732">Signal</keyword>
<feature type="domain" description="Chitin-binding type-2" evidence="8">
    <location>
        <begin position="47"/>
        <end position="105"/>
    </location>
</feature>
<feature type="domain" description="Chitin-binding type-2" evidence="8">
    <location>
        <begin position="180"/>
        <end position="243"/>
    </location>
</feature>
<gene>
    <name evidence="9" type="primary">obst-E-L7</name>
    <name evidence="9" type="ORF">Hamer_G024752</name>
</gene>
<feature type="region of interest" description="Disordered" evidence="6">
    <location>
        <begin position="474"/>
        <end position="532"/>
    </location>
</feature>
<dbReference type="Gene3D" id="2.170.140.10">
    <property type="entry name" value="Chitin binding domain"/>
    <property type="match status" value="3"/>
</dbReference>
<feature type="domain" description="Chitin-binding type-2" evidence="8">
    <location>
        <begin position="115"/>
        <end position="175"/>
    </location>
</feature>
<evidence type="ECO:0000256" key="5">
    <source>
        <dbReference type="ARBA" id="ARBA00023180"/>
    </source>
</evidence>
<dbReference type="GO" id="GO:0005576">
    <property type="term" value="C:extracellular region"/>
    <property type="evidence" value="ECO:0007669"/>
    <property type="project" value="InterPro"/>
</dbReference>
<dbReference type="InterPro" id="IPR036508">
    <property type="entry name" value="Chitin-bd_dom_sf"/>
</dbReference>
<keyword evidence="5" id="KW-0325">Glycoprotein</keyword>
<dbReference type="EMBL" id="JAHLQT010019942">
    <property type="protein sequence ID" value="KAG7168617.1"/>
    <property type="molecule type" value="Genomic_DNA"/>
</dbReference>
<dbReference type="InterPro" id="IPR002557">
    <property type="entry name" value="Chitin-bd_dom"/>
</dbReference>
<evidence type="ECO:0000259" key="8">
    <source>
        <dbReference type="PROSITE" id="PS50940"/>
    </source>
</evidence>
<evidence type="ECO:0000313" key="10">
    <source>
        <dbReference type="Proteomes" id="UP000747542"/>
    </source>
</evidence>
<dbReference type="PANTHER" id="PTHR23301:SF107">
    <property type="entry name" value="LD20793P"/>
    <property type="match status" value="1"/>
</dbReference>
<evidence type="ECO:0000256" key="4">
    <source>
        <dbReference type="ARBA" id="ARBA00023157"/>
    </source>
</evidence>
<dbReference type="AlphaFoldDB" id="A0A8J5K1N2"/>
<sequence length="532" mass="58700">MLLRLGCALELLMEAVSYKWSVLVVRMTQKLQRDAMTFVKANAQEFATDCPSPNGFFADSLQCDKYYECIDNVLTEKLCPDGMAFNDINPTVEKCDLLSMVDCAERPDLQIPQPTEFCDRQNGNFAPKDAVNCQDAYRCVNGEGTLISCPVGLAFSLANGICDWPDQSDRTDCNVQNKNNFTCPKVSHEVAVSHPRFADPHDCQYFYVCINGQTPRRNGCAFGQVFNTKTTTSTAESQVPVIELTNEDPMLEPSTAVTDTTPLTQDKQPSYLITSPTAEVTPMPQAAITTTDWGNKYSRNIAGVISNRNENVLYTIVSTTPTVLNSVNQEKPHLSVKHLQFQPVEDRVSADYYKEYFDDYFANLARDPGNIKGDIIAAAIASGYDVPKFRDRVRIQSESKPPTRRGSAAATTFLTPSRTSIDTPVSKPDRREPIRRGPGGGIRRRKKQTTTTSTTTLPPDDYYYYYEEEYPAGSEISSPDVIDPIPAETAASPIDGDALSFGFTASDSAPSQPSSATRTNVPTRRPFGSLGN</sequence>
<evidence type="ECO:0000313" key="9">
    <source>
        <dbReference type="EMBL" id="KAG7168617.1"/>
    </source>
</evidence>
<feature type="chain" id="PRO_5035241017" evidence="7">
    <location>
        <begin position="18"/>
        <end position="532"/>
    </location>
</feature>
<feature type="compositionally biased region" description="Low complexity" evidence="6">
    <location>
        <begin position="505"/>
        <end position="516"/>
    </location>
</feature>
<keyword evidence="4" id="KW-1015">Disulfide bond</keyword>
<feature type="compositionally biased region" description="Polar residues" evidence="6">
    <location>
        <begin position="409"/>
        <end position="423"/>
    </location>
</feature>
<protein>
    <submittedName>
        <fullName evidence="9">Obstructor-E-like 7</fullName>
    </submittedName>
</protein>
<proteinExistence type="predicted"/>
<dbReference type="Pfam" id="PF01607">
    <property type="entry name" value="CBM_14"/>
    <property type="match status" value="3"/>
</dbReference>
<reference evidence="9" key="1">
    <citation type="journal article" date="2021" name="Sci. Adv.">
        <title>The American lobster genome reveals insights on longevity, neural, and immune adaptations.</title>
        <authorList>
            <person name="Polinski J.M."/>
            <person name="Zimin A.V."/>
            <person name="Clark K.F."/>
            <person name="Kohn A.B."/>
            <person name="Sadowski N."/>
            <person name="Timp W."/>
            <person name="Ptitsyn A."/>
            <person name="Khanna P."/>
            <person name="Romanova D.Y."/>
            <person name="Williams P."/>
            <person name="Greenwood S.J."/>
            <person name="Moroz L.L."/>
            <person name="Walt D.R."/>
            <person name="Bodnar A.G."/>
        </authorList>
    </citation>
    <scope>NUCLEOTIDE SEQUENCE</scope>
    <source>
        <strain evidence="9">GMGI-L3</strain>
    </source>
</reference>
<feature type="signal peptide" evidence="7">
    <location>
        <begin position="1"/>
        <end position="17"/>
    </location>
</feature>
<organism evidence="9 10">
    <name type="scientific">Homarus americanus</name>
    <name type="common">American lobster</name>
    <dbReference type="NCBI Taxonomy" id="6706"/>
    <lineage>
        <taxon>Eukaryota</taxon>
        <taxon>Metazoa</taxon>
        <taxon>Ecdysozoa</taxon>
        <taxon>Arthropoda</taxon>
        <taxon>Crustacea</taxon>
        <taxon>Multicrustacea</taxon>
        <taxon>Malacostraca</taxon>
        <taxon>Eumalacostraca</taxon>
        <taxon>Eucarida</taxon>
        <taxon>Decapoda</taxon>
        <taxon>Pleocyemata</taxon>
        <taxon>Astacidea</taxon>
        <taxon>Nephropoidea</taxon>
        <taxon>Nephropidae</taxon>
        <taxon>Homarus</taxon>
    </lineage>
</organism>
<evidence type="ECO:0000256" key="2">
    <source>
        <dbReference type="ARBA" id="ARBA00022729"/>
    </source>
</evidence>
<accession>A0A8J5K1N2</accession>
<name>A0A8J5K1N2_HOMAM</name>
<keyword evidence="1" id="KW-0147">Chitin-binding</keyword>
<keyword evidence="3" id="KW-0677">Repeat</keyword>
<dbReference type="SMART" id="SM00494">
    <property type="entry name" value="ChtBD2"/>
    <property type="match status" value="3"/>
</dbReference>
<keyword evidence="10" id="KW-1185">Reference proteome</keyword>
<evidence type="ECO:0000256" key="6">
    <source>
        <dbReference type="SAM" id="MobiDB-lite"/>
    </source>
</evidence>
<feature type="region of interest" description="Disordered" evidence="6">
    <location>
        <begin position="395"/>
        <end position="462"/>
    </location>
</feature>
<dbReference type="PROSITE" id="PS50940">
    <property type="entry name" value="CHIT_BIND_II"/>
    <property type="match status" value="3"/>
</dbReference>
<feature type="compositionally biased region" description="Low complexity" evidence="6">
    <location>
        <begin position="449"/>
        <end position="462"/>
    </location>
</feature>
<dbReference type="Proteomes" id="UP000747542">
    <property type="component" value="Unassembled WGS sequence"/>
</dbReference>
<evidence type="ECO:0000256" key="1">
    <source>
        <dbReference type="ARBA" id="ARBA00022669"/>
    </source>
</evidence>
<dbReference type="PANTHER" id="PTHR23301">
    <property type="entry name" value="CHITIN BINDING PERITROPHIN-A"/>
    <property type="match status" value="1"/>
</dbReference>
<dbReference type="GO" id="GO:0008061">
    <property type="term" value="F:chitin binding"/>
    <property type="evidence" value="ECO:0007669"/>
    <property type="project" value="UniProtKB-KW"/>
</dbReference>
<dbReference type="InterPro" id="IPR051940">
    <property type="entry name" value="Chitin_bind-dev_reg"/>
</dbReference>
<evidence type="ECO:0000256" key="7">
    <source>
        <dbReference type="SAM" id="SignalP"/>
    </source>
</evidence>
<evidence type="ECO:0000256" key="3">
    <source>
        <dbReference type="ARBA" id="ARBA00022737"/>
    </source>
</evidence>
<comment type="caution">
    <text evidence="9">The sequence shown here is derived from an EMBL/GenBank/DDBJ whole genome shotgun (WGS) entry which is preliminary data.</text>
</comment>